<dbReference type="AlphaFoldDB" id="G8TG55"/>
<dbReference type="PROSITE" id="PS50943">
    <property type="entry name" value="HTH_CROC1"/>
    <property type="match status" value="1"/>
</dbReference>
<dbReference type="Gene3D" id="1.10.260.40">
    <property type="entry name" value="lambda repressor-like DNA-binding domains"/>
    <property type="match status" value="1"/>
</dbReference>
<dbReference type="EMBL" id="CP003178">
    <property type="protein sequence ID" value="AEW01658.1"/>
    <property type="molecule type" value="Genomic_DNA"/>
</dbReference>
<dbReference type="HOGENOM" id="CLU_066192_52_1_10"/>
<dbReference type="InterPro" id="IPR010982">
    <property type="entry name" value="Lambda_DNA-bd_dom_sf"/>
</dbReference>
<organism evidence="2 3">
    <name type="scientific">Niastella koreensis (strain DSM 17620 / KACC 11465 / NBRC 106392 / GR20-10)</name>
    <dbReference type="NCBI Taxonomy" id="700598"/>
    <lineage>
        <taxon>Bacteria</taxon>
        <taxon>Pseudomonadati</taxon>
        <taxon>Bacteroidota</taxon>
        <taxon>Chitinophagia</taxon>
        <taxon>Chitinophagales</taxon>
        <taxon>Chitinophagaceae</taxon>
        <taxon>Niastella</taxon>
    </lineage>
</organism>
<dbReference type="eggNOG" id="COG1396">
    <property type="taxonomic scope" value="Bacteria"/>
</dbReference>
<dbReference type="InterPro" id="IPR001387">
    <property type="entry name" value="Cro/C1-type_HTH"/>
</dbReference>
<evidence type="ECO:0000259" key="1">
    <source>
        <dbReference type="PROSITE" id="PS50943"/>
    </source>
</evidence>
<protein>
    <submittedName>
        <fullName evidence="2">Helix-turn-helix domain protein</fullName>
    </submittedName>
</protein>
<evidence type="ECO:0000313" key="3">
    <source>
        <dbReference type="Proteomes" id="UP000005438"/>
    </source>
</evidence>
<dbReference type="Proteomes" id="UP000005438">
    <property type="component" value="Chromosome"/>
</dbReference>
<accession>G8TG55</accession>
<dbReference type="SUPFAM" id="SSF47413">
    <property type="entry name" value="lambda repressor-like DNA-binding domains"/>
    <property type="match status" value="1"/>
</dbReference>
<reference evidence="2 3" key="1">
    <citation type="submission" date="2011-12" db="EMBL/GenBank/DDBJ databases">
        <title>The complete genome of Niastella koreensis GR20-10.</title>
        <authorList>
            <consortium name="US DOE Joint Genome Institute (JGI-PGF)"/>
            <person name="Lucas S."/>
            <person name="Han J."/>
            <person name="Lapidus A."/>
            <person name="Bruce D."/>
            <person name="Goodwin L."/>
            <person name="Pitluck S."/>
            <person name="Peters L."/>
            <person name="Kyrpides N."/>
            <person name="Mavromatis K."/>
            <person name="Ivanova N."/>
            <person name="Mikhailova N."/>
            <person name="Davenport K."/>
            <person name="Saunders E."/>
            <person name="Detter J.C."/>
            <person name="Tapia R."/>
            <person name="Han C."/>
            <person name="Land M."/>
            <person name="Hauser L."/>
            <person name="Markowitz V."/>
            <person name="Cheng J.-F."/>
            <person name="Hugenholtz P."/>
            <person name="Woyke T."/>
            <person name="Wu D."/>
            <person name="Tindall B."/>
            <person name="Pomrenke H."/>
            <person name="Brambilla E."/>
            <person name="Klenk H.-P."/>
            <person name="Eisen J.A."/>
        </authorList>
    </citation>
    <scope>NUCLEOTIDE SEQUENCE [LARGE SCALE GENOMIC DNA]</scope>
    <source>
        <strain evidence="3">DSM 17620 / KACC 11465 / NBRC 106392 / GR20-10</strain>
    </source>
</reference>
<proteinExistence type="predicted"/>
<gene>
    <name evidence="2" type="ordered locus">Niako_5421</name>
</gene>
<dbReference type="Pfam" id="PF13443">
    <property type="entry name" value="HTH_26"/>
    <property type="match status" value="1"/>
</dbReference>
<evidence type="ECO:0000313" key="2">
    <source>
        <dbReference type="EMBL" id="AEW01658.1"/>
    </source>
</evidence>
<dbReference type="GO" id="GO:0003677">
    <property type="term" value="F:DNA binding"/>
    <property type="evidence" value="ECO:0007669"/>
    <property type="project" value="InterPro"/>
</dbReference>
<dbReference type="SMART" id="SM00530">
    <property type="entry name" value="HTH_XRE"/>
    <property type="match status" value="1"/>
</dbReference>
<feature type="domain" description="HTH cro/C1-type" evidence="1">
    <location>
        <begin position="35"/>
        <end position="75"/>
    </location>
</feature>
<dbReference type="CDD" id="cd00093">
    <property type="entry name" value="HTH_XRE"/>
    <property type="match status" value="1"/>
</dbReference>
<sequence length="83" mass="9576">MLFNLIGKSMAKREKVNLNRLRIVLAEKNKTNRWLAEQLGVTEGTVSKWATNTHQPTLETLYQISVLFKIDIHDLIESTLPKK</sequence>
<dbReference type="STRING" id="700598.Niako_5421"/>
<dbReference type="KEGG" id="nko:Niako_5421"/>
<name>G8TG55_NIAKG</name>